<accession>A0ABY4HNY4</accession>
<keyword evidence="2" id="KW-0732">Signal</keyword>
<evidence type="ECO:0000256" key="2">
    <source>
        <dbReference type="SAM" id="SignalP"/>
    </source>
</evidence>
<feature type="chain" id="PRO_5045621680" description="DUF3999 domain-containing protein" evidence="2">
    <location>
        <begin position="20"/>
        <end position="403"/>
    </location>
</feature>
<keyword evidence="4" id="KW-1185">Reference proteome</keyword>
<feature type="signal peptide" evidence="2">
    <location>
        <begin position="1"/>
        <end position="19"/>
    </location>
</feature>
<dbReference type="Gene3D" id="2.60.120.260">
    <property type="entry name" value="Galactose-binding domain-like"/>
    <property type="match status" value="1"/>
</dbReference>
<gene>
    <name evidence="3" type="ORF">LXD69_03470</name>
</gene>
<dbReference type="Proteomes" id="UP000830454">
    <property type="component" value="Chromosome"/>
</dbReference>
<proteinExistence type="predicted"/>
<organism evidence="3 4">
    <name type="scientific">Flavobacterium sediminilitoris</name>
    <dbReference type="NCBI Taxonomy" id="2024526"/>
    <lineage>
        <taxon>Bacteria</taxon>
        <taxon>Pseudomonadati</taxon>
        <taxon>Bacteroidota</taxon>
        <taxon>Flavobacteriia</taxon>
        <taxon>Flavobacteriales</taxon>
        <taxon>Flavobacteriaceae</taxon>
        <taxon>Flavobacterium</taxon>
    </lineage>
</organism>
<evidence type="ECO:0008006" key="5">
    <source>
        <dbReference type="Google" id="ProtNLM"/>
    </source>
</evidence>
<protein>
    <recommendedName>
        <fullName evidence="5">DUF3999 domain-containing protein</fullName>
    </recommendedName>
</protein>
<keyword evidence="1" id="KW-1133">Transmembrane helix</keyword>
<evidence type="ECO:0000313" key="4">
    <source>
        <dbReference type="Proteomes" id="UP000830454"/>
    </source>
</evidence>
<dbReference type="RefSeq" id="WP_246917603.1">
    <property type="nucleotide sequence ID" value="NZ_CP090145.1"/>
</dbReference>
<feature type="transmembrane region" description="Helical" evidence="1">
    <location>
        <begin position="377"/>
        <end position="398"/>
    </location>
</feature>
<evidence type="ECO:0000313" key="3">
    <source>
        <dbReference type="EMBL" id="UOX34573.1"/>
    </source>
</evidence>
<name>A0ABY4HNY4_9FLAO</name>
<sequence length="403" mass="46679">MKKFSSLVVLMFVSFFGLAQNYKGEIKNIKQEGLHQVQLSPEVRAIANENLDFLRIFDANKSEVPYVIANFKEESVQYNSFKIISKRSIKDSVTSIVVQNETGRKINQFNLKVGNTALTKRYSISGSNDTIAWFGLVAKETLSDLVAKNGTALEKTIYFPANSYKYLRIDFNDKKSLPIDVQAIGMYENQFLSEKLVTISDFKYDIVQDKEKKQTKIIFSAGNKYQVDAITFSVLTEFYVREARIVVKKERKIKKRVEHYDEVIAYFDLNSKNDRTIYFNSLQEKEFIIEIENQDNQPLEISNIELFQKPVTIISKLKANQNYEVVIDTTLTKPQYDLQNFIKSSQIDYPKATIFNFKKIDLEKTNASEKPFWQSKAFMWICILFGIVIIGYFSIGLLKDMKN</sequence>
<keyword evidence="1" id="KW-0812">Transmembrane</keyword>
<reference evidence="3" key="1">
    <citation type="submission" date="2021-12" db="EMBL/GenBank/DDBJ databases">
        <authorList>
            <person name="Cha I.-T."/>
            <person name="Lee K.-E."/>
            <person name="Park S.-J."/>
        </authorList>
    </citation>
    <scope>NUCLEOTIDE SEQUENCE</scope>
    <source>
        <strain evidence="3">YSM-43</strain>
    </source>
</reference>
<reference evidence="3" key="2">
    <citation type="submission" date="2022-04" db="EMBL/GenBank/DDBJ databases">
        <title>Complete Genome Sequence of Flavobacterium sediminilitoris YSM-43, Isolated from a Tidal Sediment.</title>
        <authorList>
            <person name="Lee P.A."/>
        </authorList>
    </citation>
    <scope>NUCLEOTIDE SEQUENCE</scope>
    <source>
        <strain evidence="3">YSM-43</strain>
    </source>
</reference>
<dbReference type="EMBL" id="CP090145">
    <property type="protein sequence ID" value="UOX34573.1"/>
    <property type="molecule type" value="Genomic_DNA"/>
</dbReference>
<evidence type="ECO:0000256" key="1">
    <source>
        <dbReference type="SAM" id="Phobius"/>
    </source>
</evidence>
<keyword evidence="1" id="KW-0472">Membrane</keyword>